<evidence type="ECO:0000256" key="1">
    <source>
        <dbReference type="SAM" id="MobiDB-lite"/>
    </source>
</evidence>
<reference evidence="2" key="1">
    <citation type="submission" date="2022-09" db="EMBL/GenBank/DDBJ databases">
        <title>Enrichment on poylsaccharides allowed isolation of novel metabolic and taxonomic groups of Haloarchaea.</title>
        <authorList>
            <person name="Sorokin D.Y."/>
            <person name="Elcheninov A.G."/>
            <person name="Khizhniak T.V."/>
            <person name="Kolganova T.V."/>
            <person name="Kublanov I.V."/>
        </authorList>
    </citation>
    <scope>NUCLEOTIDE SEQUENCE</scope>
    <source>
        <strain evidence="2">AArc-xg1-1</strain>
    </source>
</reference>
<name>A0AAP3E3N7_9EURY</name>
<evidence type="ECO:0000313" key="2">
    <source>
        <dbReference type="EMBL" id="MCU4743272.1"/>
    </source>
</evidence>
<organism evidence="2 3">
    <name type="scientific">Natronoglomus mannanivorans</name>
    <dbReference type="NCBI Taxonomy" id="2979990"/>
    <lineage>
        <taxon>Archaea</taxon>
        <taxon>Methanobacteriati</taxon>
        <taxon>Methanobacteriota</taxon>
        <taxon>Stenosarchaea group</taxon>
        <taxon>Halobacteria</taxon>
        <taxon>Halobacteriales</taxon>
        <taxon>Natrialbaceae</taxon>
        <taxon>Natronoglomus</taxon>
    </lineage>
</organism>
<comment type="caution">
    <text evidence="2">The sequence shown here is derived from an EMBL/GenBank/DDBJ whole genome shotgun (WGS) entry which is preliminary data.</text>
</comment>
<evidence type="ECO:0000313" key="3">
    <source>
        <dbReference type="Proteomes" id="UP001321018"/>
    </source>
</evidence>
<feature type="region of interest" description="Disordered" evidence="1">
    <location>
        <begin position="1"/>
        <end position="61"/>
    </location>
</feature>
<dbReference type="RefSeq" id="WP_338005090.1">
    <property type="nucleotide sequence ID" value="NZ_JAOPKA010000014.1"/>
</dbReference>
<feature type="compositionally biased region" description="Basic and acidic residues" evidence="1">
    <location>
        <begin position="50"/>
        <end position="61"/>
    </location>
</feature>
<dbReference type="AlphaFoldDB" id="A0AAP3E3N7"/>
<protein>
    <submittedName>
        <fullName evidence="2">Uncharacterized protein</fullName>
    </submittedName>
</protein>
<dbReference type="Proteomes" id="UP001321018">
    <property type="component" value="Unassembled WGS sequence"/>
</dbReference>
<gene>
    <name evidence="2" type="ORF">OB960_17940</name>
</gene>
<accession>A0AAP3E3N7</accession>
<dbReference type="EMBL" id="JAOPKA010000014">
    <property type="protein sequence ID" value="MCU4743272.1"/>
    <property type="molecule type" value="Genomic_DNA"/>
</dbReference>
<proteinExistence type="predicted"/>
<sequence>MRLRKRSTLFSGGLSDRPLETVAESTENAGSDGPAGATPRIRRFGSLLERPSESETERAGR</sequence>